<dbReference type="InterPro" id="IPR011701">
    <property type="entry name" value="MFS"/>
</dbReference>
<comment type="caution">
    <text evidence="10">The sequence shown here is derived from an EMBL/GenBank/DDBJ whole genome shotgun (WGS) entry which is preliminary data.</text>
</comment>
<feature type="transmembrane region" description="Helical" evidence="8">
    <location>
        <begin position="69"/>
        <end position="89"/>
    </location>
</feature>
<feature type="transmembrane region" description="Helical" evidence="8">
    <location>
        <begin position="335"/>
        <end position="355"/>
    </location>
</feature>
<dbReference type="GO" id="GO:0022857">
    <property type="term" value="F:transmembrane transporter activity"/>
    <property type="evidence" value="ECO:0007669"/>
    <property type="project" value="InterPro"/>
</dbReference>
<feature type="transmembrane region" description="Helical" evidence="8">
    <location>
        <begin position="423"/>
        <end position="445"/>
    </location>
</feature>
<feature type="transmembrane region" description="Helical" evidence="8">
    <location>
        <begin position="299"/>
        <end position="323"/>
    </location>
</feature>
<dbReference type="PROSITE" id="PS50850">
    <property type="entry name" value="MFS"/>
    <property type="match status" value="1"/>
</dbReference>
<gene>
    <name evidence="10" type="ORF">B0T14DRAFT_563870</name>
</gene>
<dbReference type="GO" id="GO:0016020">
    <property type="term" value="C:membrane"/>
    <property type="evidence" value="ECO:0007669"/>
    <property type="project" value="UniProtKB-SubCell"/>
</dbReference>
<evidence type="ECO:0000313" key="11">
    <source>
        <dbReference type="Proteomes" id="UP001175000"/>
    </source>
</evidence>
<feature type="compositionally biased region" description="Basic and acidic residues" evidence="7">
    <location>
        <begin position="1"/>
        <end position="13"/>
    </location>
</feature>
<reference evidence="10" key="1">
    <citation type="submission" date="2023-06" db="EMBL/GenBank/DDBJ databases">
        <title>Genome-scale phylogeny and comparative genomics of the fungal order Sordariales.</title>
        <authorList>
            <consortium name="Lawrence Berkeley National Laboratory"/>
            <person name="Hensen N."/>
            <person name="Bonometti L."/>
            <person name="Westerberg I."/>
            <person name="Brannstrom I.O."/>
            <person name="Guillou S."/>
            <person name="Cros-Aarteil S."/>
            <person name="Calhoun S."/>
            <person name="Haridas S."/>
            <person name="Kuo A."/>
            <person name="Mondo S."/>
            <person name="Pangilinan J."/>
            <person name="Riley R."/>
            <person name="Labutti K."/>
            <person name="Andreopoulos B."/>
            <person name="Lipzen A."/>
            <person name="Chen C."/>
            <person name="Yanf M."/>
            <person name="Daum C."/>
            <person name="Ng V."/>
            <person name="Clum A."/>
            <person name="Steindorff A."/>
            <person name="Ohm R."/>
            <person name="Martin F."/>
            <person name="Silar P."/>
            <person name="Natvig D."/>
            <person name="Lalanne C."/>
            <person name="Gautier V."/>
            <person name="Ament-Velasquez S.L."/>
            <person name="Kruys A."/>
            <person name="Hutchinson M.I."/>
            <person name="Powell A.J."/>
            <person name="Barry K."/>
            <person name="Miller A.N."/>
            <person name="Grigoriev I.V."/>
            <person name="Debuchy R."/>
            <person name="Gladieux P."/>
            <person name="Thoren M.H."/>
            <person name="Johannesson H."/>
        </authorList>
    </citation>
    <scope>NUCLEOTIDE SEQUENCE</scope>
    <source>
        <strain evidence="10">CBS 606.72</strain>
    </source>
</reference>
<feature type="transmembrane region" description="Helical" evidence="8">
    <location>
        <begin position="389"/>
        <end position="411"/>
    </location>
</feature>
<evidence type="ECO:0000256" key="8">
    <source>
        <dbReference type="SAM" id="Phobius"/>
    </source>
</evidence>
<feature type="transmembrane region" description="Helical" evidence="8">
    <location>
        <begin position="165"/>
        <end position="183"/>
    </location>
</feature>
<sequence>MSSDEKEGIKHEQPGVVDVTPVPSLTGSAPTDVDDAWKYLNAHRDATSDVPDEGTADIKHIRRKVDYRIVPLIFFLYVLQFTDKLVLNYAGVMTIREDLKLTGNDFSNLVTSTYVAVVVWEIPTIYFLQKFPVAKYLAVNAVLWGIATACGAAATNFQTMLVCRIFLGIFEATVNPSIMLIAGRWYTKPEQAPRLSFWLFGLSVGQVFGGAVSYGFQSLPPGTAIAGWRIMFILMGCLTIIVGMLTFWIMPDNPMEPKWLTPKEKVAILKHISVNQTGVENKKIRMAEVWEALRDPQVWIIWLIIFLLATNAGVTVGYSATLIKNWGYTSKQATLLNMPGAAFSAISILGPGWAIRHGIGHRWAWVCATLAPATMGAALMSFLPNSNRAGLLAGIFLINFFSGSMTVFWNWTPANVAGATKRAFVTAMLAALSATGSAIGPQAFQAKDAPEYRPAKIMAMSVMAVSFCLAIVLFLYYVWQNKGRRKVGEKETRDAFMSPEVWVRMTDRENKAFRYVY</sequence>
<name>A0AA40C2Y6_9PEZI</name>
<feature type="transmembrane region" description="Helical" evidence="8">
    <location>
        <begin position="137"/>
        <end position="159"/>
    </location>
</feature>
<keyword evidence="3 8" id="KW-0812">Transmembrane</keyword>
<evidence type="ECO:0000256" key="4">
    <source>
        <dbReference type="ARBA" id="ARBA00022989"/>
    </source>
</evidence>
<protein>
    <submittedName>
        <fullName evidence="10">Major facilitator superfamily domain-containing protein</fullName>
    </submittedName>
</protein>
<evidence type="ECO:0000256" key="5">
    <source>
        <dbReference type="ARBA" id="ARBA00023136"/>
    </source>
</evidence>
<feature type="transmembrane region" description="Helical" evidence="8">
    <location>
        <begin position="457"/>
        <end position="479"/>
    </location>
</feature>
<dbReference type="PANTHER" id="PTHR43791">
    <property type="entry name" value="PERMEASE-RELATED"/>
    <property type="match status" value="1"/>
</dbReference>
<dbReference type="EMBL" id="JAULSU010000003">
    <property type="protein sequence ID" value="KAK0622418.1"/>
    <property type="molecule type" value="Genomic_DNA"/>
</dbReference>
<comment type="similarity">
    <text evidence="6">Belongs to the major facilitator superfamily. Allantoate permease family.</text>
</comment>
<feature type="region of interest" description="Disordered" evidence="7">
    <location>
        <begin position="1"/>
        <end position="29"/>
    </location>
</feature>
<proteinExistence type="inferred from homology"/>
<feature type="domain" description="Major facilitator superfamily (MFS) profile" evidence="9">
    <location>
        <begin position="69"/>
        <end position="482"/>
    </location>
</feature>
<feature type="transmembrane region" description="Helical" evidence="8">
    <location>
        <begin position="109"/>
        <end position="128"/>
    </location>
</feature>
<accession>A0AA40C2Y6</accession>
<dbReference type="Proteomes" id="UP001175000">
    <property type="component" value="Unassembled WGS sequence"/>
</dbReference>
<keyword evidence="11" id="KW-1185">Reference proteome</keyword>
<dbReference type="AlphaFoldDB" id="A0AA40C2Y6"/>
<dbReference type="Pfam" id="PF07690">
    <property type="entry name" value="MFS_1"/>
    <property type="match status" value="1"/>
</dbReference>
<keyword evidence="5 8" id="KW-0472">Membrane</keyword>
<evidence type="ECO:0000256" key="3">
    <source>
        <dbReference type="ARBA" id="ARBA00022692"/>
    </source>
</evidence>
<organism evidence="10 11">
    <name type="scientific">Immersiella caudata</name>
    <dbReference type="NCBI Taxonomy" id="314043"/>
    <lineage>
        <taxon>Eukaryota</taxon>
        <taxon>Fungi</taxon>
        <taxon>Dikarya</taxon>
        <taxon>Ascomycota</taxon>
        <taxon>Pezizomycotina</taxon>
        <taxon>Sordariomycetes</taxon>
        <taxon>Sordariomycetidae</taxon>
        <taxon>Sordariales</taxon>
        <taxon>Lasiosphaeriaceae</taxon>
        <taxon>Immersiella</taxon>
    </lineage>
</organism>
<keyword evidence="2" id="KW-0813">Transport</keyword>
<feature type="transmembrane region" description="Helical" evidence="8">
    <location>
        <begin position="195"/>
        <end position="216"/>
    </location>
</feature>
<evidence type="ECO:0000313" key="10">
    <source>
        <dbReference type="EMBL" id="KAK0622418.1"/>
    </source>
</evidence>
<evidence type="ECO:0000256" key="7">
    <source>
        <dbReference type="SAM" id="MobiDB-lite"/>
    </source>
</evidence>
<dbReference type="PANTHER" id="PTHR43791:SF40">
    <property type="entry name" value="THIAMINE PATHWAY TRANSPORTER THI73"/>
    <property type="match status" value="1"/>
</dbReference>
<dbReference type="InterPro" id="IPR020846">
    <property type="entry name" value="MFS_dom"/>
</dbReference>
<comment type="subcellular location">
    <subcellularLocation>
        <location evidence="1">Membrane</location>
        <topology evidence="1">Multi-pass membrane protein</topology>
    </subcellularLocation>
</comment>
<feature type="transmembrane region" description="Helical" evidence="8">
    <location>
        <begin position="228"/>
        <end position="250"/>
    </location>
</feature>
<evidence type="ECO:0000256" key="6">
    <source>
        <dbReference type="ARBA" id="ARBA00037968"/>
    </source>
</evidence>
<evidence type="ECO:0000259" key="9">
    <source>
        <dbReference type="PROSITE" id="PS50850"/>
    </source>
</evidence>
<dbReference type="Gene3D" id="1.20.1250.20">
    <property type="entry name" value="MFS general substrate transporter like domains"/>
    <property type="match status" value="2"/>
</dbReference>
<keyword evidence="4 8" id="KW-1133">Transmembrane helix</keyword>
<dbReference type="FunFam" id="1.20.1250.20:FF:000064">
    <property type="entry name" value="MFS allantoate transporter"/>
    <property type="match status" value="1"/>
</dbReference>
<dbReference type="SUPFAM" id="SSF103473">
    <property type="entry name" value="MFS general substrate transporter"/>
    <property type="match status" value="1"/>
</dbReference>
<evidence type="ECO:0000256" key="1">
    <source>
        <dbReference type="ARBA" id="ARBA00004141"/>
    </source>
</evidence>
<feature type="transmembrane region" description="Helical" evidence="8">
    <location>
        <begin position="362"/>
        <end position="383"/>
    </location>
</feature>
<dbReference type="InterPro" id="IPR036259">
    <property type="entry name" value="MFS_trans_sf"/>
</dbReference>
<evidence type="ECO:0000256" key="2">
    <source>
        <dbReference type="ARBA" id="ARBA00022448"/>
    </source>
</evidence>